<feature type="region of interest" description="Disordered" evidence="1">
    <location>
        <begin position="1"/>
        <end position="32"/>
    </location>
</feature>
<protein>
    <submittedName>
        <fullName evidence="3">Uncharacterized protein LOC108492691 isoform X1</fullName>
    </submittedName>
</protein>
<organism evidence="2 3">
    <name type="scientific">Lepidothrix coronata</name>
    <name type="common">blue-crowned manakin</name>
    <dbReference type="NCBI Taxonomy" id="321398"/>
    <lineage>
        <taxon>Eukaryota</taxon>
        <taxon>Metazoa</taxon>
        <taxon>Chordata</taxon>
        <taxon>Craniata</taxon>
        <taxon>Vertebrata</taxon>
        <taxon>Euteleostomi</taxon>
        <taxon>Archelosauria</taxon>
        <taxon>Archosauria</taxon>
        <taxon>Dinosauria</taxon>
        <taxon>Saurischia</taxon>
        <taxon>Theropoda</taxon>
        <taxon>Coelurosauria</taxon>
        <taxon>Aves</taxon>
        <taxon>Neognathae</taxon>
        <taxon>Neoaves</taxon>
        <taxon>Telluraves</taxon>
        <taxon>Australaves</taxon>
        <taxon>Passeriformes</taxon>
        <taxon>Pipridae</taxon>
        <taxon>Lepidothrix</taxon>
    </lineage>
</organism>
<evidence type="ECO:0000313" key="3">
    <source>
        <dbReference type="RefSeq" id="XP_017660774.1"/>
    </source>
</evidence>
<evidence type="ECO:0000256" key="1">
    <source>
        <dbReference type="SAM" id="MobiDB-lite"/>
    </source>
</evidence>
<keyword evidence="2" id="KW-1185">Reference proteome</keyword>
<dbReference type="GeneID" id="108492691"/>
<feature type="compositionally biased region" description="Basic and acidic residues" evidence="1">
    <location>
        <begin position="214"/>
        <end position="223"/>
    </location>
</feature>
<dbReference type="RefSeq" id="XP_017660774.1">
    <property type="nucleotide sequence ID" value="XM_017805285.1"/>
</dbReference>
<name>A0A6J0GG57_9PASS</name>
<accession>A0A6J0GG57</accession>
<proteinExistence type="predicted"/>
<feature type="compositionally biased region" description="Basic and acidic residues" evidence="1">
    <location>
        <begin position="8"/>
        <end position="18"/>
    </location>
</feature>
<evidence type="ECO:0000313" key="2">
    <source>
        <dbReference type="Proteomes" id="UP000504624"/>
    </source>
</evidence>
<reference evidence="3" key="1">
    <citation type="submission" date="2025-08" db="UniProtKB">
        <authorList>
            <consortium name="RefSeq"/>
        </authorList>
    </citation>
    <scope>IDENTIFICATION</scope>
</reference>
<dbReference type="Proteomes" id="UP000504624">
    <property type="component" value="Unplaced"/>
</dbReference>
<sequence>MSAKGRWAARESGRDRAGVADGAVAGEQGMNQEAALGCEASGPEPAGAKGQGEAEWEWVTMHMVSSGHEEACRAMSPGEQLTAETSQSTPAHGDGGMELMGRESAGGEGLCLGTQPQLAGPGTGAVEGKDGQQEGMEQAGVKTEGEQQGPCENTRESKVVAVLASAENSAGAGQQRKDSPVVGGSPGAADVGERSPKPRQDSVNPDPVIVSAEQSHDGEETLL</sequence>
<feature type="compositionally biased region" description="Basic and acidic residues" evidence="1">
    <location>
        <begin position="191"/>
        <end position="200"/>
    </location>
</feature>
<gene>
    <name evidence="3" type="primary">LOC108492691</name>
</gene>
<feature type="region of interest" description="Disordered" evidence="1">
    <location>
        <begin position="68"/>
        <end position="223"/>
    </location>
</feature>
<dbReference type="AlphaFoldDB" id="A0A6J0GG57"/>
<feature type="compositionally biased region" description="Gly residues" evidence="1">
    <location>
        <begin position="93"/>
        <end position="110"/>
    </location>
</feature>
<dbReference type="OrthoDB" id="10637149at2759"/>